<feature type="transmembrane region" description="Helical" evidence="1">
    <location>
        <begin position="113"/>
        <end position="133"/>
    </location>
</feature>
<keyword evidence="3" id="KW-1185">Reference proteome</keyword>
<evidence type="ECO:0000256" key="1">
    <source>
        <dbReference type="SAM" id="Phobius"/>
    </source>
</evidence>
<dbReference type="Proteomes" id="UP000306912">
    <property type="component" value="Unassembled WGS sequence"/>
</dbReference>
<gene>
    <name evidence="2" type="ORF">FEZ08_11775</name>
</gene>
<dbReference type="InParanoid" id="A0A5R8Q6V9"/>
<protein>
    <submittedName>
        <fullName evidence="2">Uncharacterized protein</fullName>
    </submittedName>
</protein>
<keyword evidence="1" id="KW-1133">Transmembrane helix</keyword>
<reference evidence="2 3" key="1">
    <citation type="submission" date="2019-05" db="EMBL/GenBank/DDBJ databases">
        <title>Culicoidintestinum kansasii gen. nov., sp. nov. from the gastrointestinal tract of the biting midge, Culicoides sonorensis.</title>
        <authorList>
            <person name="Neupane S."/>
            <person name="Ghosh A."/>
            <person name="Gunther S."/>
            <person name="Martin K."/>
            <person name="Zurek L."/>
        </authorList>
    </citation>
    <scope>NUCLEOTIDE SEQUENCE [LARGE SCALE GENOMIC DNA]</scope>
    <source>
        <strain evidence="2 3">CS-1</strain>
    </source>
</reference>
<dbReference type="EMBL" id="VBWP01000017">
    <property type="protein sequence ID" value="TLG71083.1"/>
    <property type="molecule type" value="Genomic_DNA"/>
</dbReference>
<dbReference type="RefSeq" id="WP_138192651.1">
    <property type="nucleotide sequence ID" value="NZ_VBWP01000017.1"/>
</dbReference>
<feature type="transmembrane region" description="Helical" evidence="1">
    <location>
        <begin position="88"/>
        <end position="107"/>
    </location>
</feature>
<feature type="transmembrane region" description="Helical" evidence="1">
    <location>
        <begin position="12"/>
        <end position="36"/>
    </location>
</feature>
<dbReference type="AlphaFoldDB" id="A0A5R8Q6V9"/>
<comment type="caution">
    <text evidence="2">The sequence shown here is derived from an EMBL/GenBank/DDBJ whole genome shotgun (WGS) entry which is preliminary data.</text>
</comment>
<evidence type="ECO:0000313" key="3">
    <source>
        <dbReference type="Proteomes" id="UP000306912"/>
    </source>
</evidence>
<feature type="transmembrane region" description="Helical" evidence="1">
    <location>
        <begin position="42"/>
        <end position="62"/>
    </location>
</feature>
<proteinExistence type="predicted"/>
<organism evidence="2 3">
    <name type="scientific">Culicoidibacter larvae</name>
    <dbReference type="NCBI Taxonomy" id="2579976"/>
    <lineage>
        <taxon>Bacteria</taxon>
        <taxon>Bacillati</taxon>
        <taxon>Bacillota</taxon>
        <taxon>Culicoidibacteria</taxon>
        <taxon>Culicoidibacterales</taxon>
        <taxon>Culicoidibacteraceae</taxon>
        <taxon>Culicoidibacter</taxon>
    </lineage>
</organism>
<accession>A0A5R8Q6V9</accession>
<keyword evidence="1" id="KW-0472">Membrane</keyword>
<name>A0A5R8Q6V9_9FIRM</name>
<sequence length="143" mass="16044">MLLKNVKKGLFTVLSMLHSGIIGIAHIASAVIYFGIYITYGLVTLIQLNILIILGITIYRIIKSRVGDKNKKFVGIVKQELLHMIKHLVPRAVGLCGGILIISYVPFMQLDSTGTISLIIFFFFLIEVFYFVMKPKKKLKAGE</sequence>
<evidence type="ECO:0000313" key="2">
    <source>
        <dbReference type="EMBL" id="TLG71083.1"/>
    </source>
</evidence>
<keyword evidence="1" id="KW-0812">Transmembrane</keyword>